<dbReference type="AlphaFoldDB" id="A0A0V1PU27"/>
<feature type="compositionally biased region" description="Basic and acidic residues" evidence="1">
    <location>
        <begin position="205"/>
        <end position="224"/>
    </location>
</feature>
<name>A0A0V1PU27_9ASCO</name>
<feature type="compositionally biased region" description="Basic and acidic residues" evidence="1">
    <location>
        <begin position="234"/>
        <end position="243"/>
    </location>
</feature>
<protein>
    <recommendedName>
        <fullName evidence="4">FF domain-containing protein</fullName>
    </recommendedName>
</protein>
<dbReference type="RefSeq" id="XP_015465869.1">
    <property type="nucleotide sequence ID" value="XM_015613288.1"/>
</dbReference>
<feature type="region of interest" description="Disordered" evidence="1">
    <location>
        <begin position="98"/>
        <end position="139"/>
    </location>
</feature>
<dbReference type="InterPro" id="IPR036517">
    <property type="entry name" value="FF_domain_sf"/>
</dbReference>
<feature type="compositionally biased region" description="Acidic residues" evidence="1">
    <location>
        <begin position="123"/>
        <end position="133"/>
    </location>
</feature>
<dbReference type="SUPFAM" id="SSF81698">
    <property type="entry name" value="FF domain"/>
    <property type="match status" value="1"/>
</dbReference>
<keyword evidence="3" id="KW-1185">Reference proteome</keyword>
<dbReference type="GeneID" id="26841468"/>
<feature type="compositionally biased region" description="Acidic residues" evidence="1">
    <location>
        <begin position="181"/>
        <end position="204"/>
    </location>
</feature>
<proteinExistence type="predicted"/>
<evidence type="ECO:0000313" key="2">
    <source>
        <dbReference type="EMBL" id="KRZ99766.1"/>
    </source>
</evidence>
<gene>
    <name evidence="2" type="ORF">AC631_04459</name>
</gene>
<dbReference type="Gene3D" id="1.10.10.440">
    <property type="entry name" value="FF domain"/>
    <property type="match status" value="1"/>
</dbReference>
<comment type="caution">
    <text evidence="2">The sequence shown here is derived from an EMBL/GenBank/DDBJ whole genome shotgun (WGS) entry which is preliminary data.</text>
</comment>
<feature type="region of interest" description="Disordered" evidence="1">
    <location>
        <begin position="166"/>
        <end position="252"/>
    </location>
</feature>
<dbReference type="OrthoDB" id="4023202at2759"/>
<organism evidence="2 3">
    <name type="scientific">Debaryomyces fabryi</name>
    <dbReference type="NCBI Taxonomy" id="58627"/>
    <lineage>
        <taxon>Eukaryota</taxon>
        <taxon>Fungi</taxon>
        <taxon>Dikarya</taxon>
        <taxon>Ascomycota</taxon>
        <taxon>Saccharomycotina</taxon>
        <taxon>Pichiomycetes</taxon>
        <taxon>Debaryomycetaceae</taxon>
        <taxon>Debaryomyces</taxon>
    </lineage>
</organism>
<sequence length="516" mass="60379">MTGTPVFQYKIPYEEWYFIVTSSGLHFYFNKSKKKSYWQLYDIFQDNPGIDQNEFINCINMEDVALLMSRVNGLKGLDGYFFKGPKIHSKDLKAKLTDVESTNDQKNDEEGTEEAIIDKEDTRDSDDEEEEAMEYDKDEKDEFIRNLLLEEGYIKEETELAMAVEKEEKAPDGLDLGYSSSEEDSEEEEIQDIENGQDDDDEEEANHKDDNNKNRDANEDHNIENDNASLIEANNKDEHREEEGNAGQNEENHIELTIHNTNESDDETQNNLGLDLSLSDDERDTTQDFLQLLDCYKDRISVYDPWFLVEEELLSEFITKPEYYSIHDSSERESIFNQWCKVQQDQPQNATAEVEVEKSKVYPTLTQMYFKYLQNHKKELKKYFYSQFSTKFADEIDLTFCELPSKERESLYRQYKIMITDYADYEKKIKKSGLNDINLKKLRLDNFLKKNCKTISNNAESEGILQVEDSTEDSFSKWAKLCNLYNIPTSIGNNVENFIVGDEKRLQSYIETLSKS</sequence>
<evidence type="ECO:0000256" key="1">
    <source>
        <dbReference type="SAM" id="MobiDB-lite"/>
    </source>
</evidence>
<evidence type="ECO:0008006" key="4">
    <source>
        <dbReference type="Google" id="ProtNLM"/>
    </source>
</evidence>
<evidence type="ECO:0000313" key="3">
    <source>
        <dbReference type="Proteomes" id="UP000054251"/>
    </source>
</evidence>
<dbReference type="EMBL" id="LMYN01000121">
    <property type="protein sequence ID" value="KRZ99766.1"/>
    <property type="molecule type" value="Genomic_DNA"/>
</dbReference>
<dbReference type="Proteomes" id="UP000054251">
    <property type="component" value="Unassembled WGS sequence"/>
</dbReference>
<accession>A0A0V1PU27</accession>
<feature type="compositionally biased region" description="Basic and acidic residues" evidence="1">
    <location>
        <begin position="98"/>
        <end position="109"/>
    </location>
</feature>
<reference evidence="2 3" key="1">
    <citation type="submission" date="2015-11" db="EMBL/GenBank/DDBJ databases">
        <title>The genome of Debaryomyces fabryi.</title>
        <authorList>
            <person name="Tafer H."/>
            <person name="Lopandic K."/>
        </authorList>
    </citation>
    <scope>NUCLEOTIDE SEQUENCE [LARGE SCALE GENOMIC DNA]</scope>
    <source>
        <strain evidence="2 3">CBS 789</strain>
    </source>
</reference>